<proteinExistence type="predicted"/>
<dbReference type="AlphaFoldDB" id="A0A7S1WMI7"/>
<organism evidence="2">
    <name type="scientific">Alexandrium catenella</name>
    <name type="common">Red tide dinoflagellate</name>
    <name type="synonym">Gonyaulax catenella</name>
    <dbReference type="NCBI Taxonomy" id="2925"/>
    <lineage>
        <taxon>Eukaryota</taxon>
        <taxon>Sar</taxon>
        <taxon>Alveolata</taxon>
        <taxon>Dinophyceae</taxon>
        <taxon>Gonyaulacales</taxon>
        <taxon>Pyrocystaceae</taxon>
        <taxon>Alexandrium</taxon>
    </lineage>
</organism>
<evidence type="ECO:0000256" key="1">
    <source>
        <dbReference type="SAM" id="MobiDB-lite"/>
    </source>
</evidence>
<evidence type="ECO:0000313" key="2">
    <source>
        <dbReference type="EMBL" id="CAD9176886.1"/>
    </source>
</evidence>
<sequence length="137" mass="15339">MAAMRRAQSQGTLPMRLSTEQVLLPWLGPPTAEVNEVHTMQVFEHAINKETVLRSRSRRAQREREAALAEARARMMKSSQSTLARSGAATAGASPPARPNERFGHQNRQLKHQMMQGDGRAKMLSRVFVNGEWIYAA</sequence>
<gene>
    <name evidence="2" type="ORF">ACAT0790_LOCUS53655</name>
</gene>
<feature type="compositionally biased region" description="Low complexity" evidence="1">
    <location>
        <begin position="81"/>
        <end position="95"/>
    </location>
</feature>
<accession>A0A7S1WMI7</accession>
<reference evidence="2" key="1">
    <citation type="submission" date="2021-01" db="EMBL/GenBank/DDBJ databases">
        <authorList>
            <person name="Corre E."/>
            <person name="Pelletier E."/>
            <person name="Niang G."/>
            <person name="Scheremetjew M."/>
            <person name="Finn R."/>
            <person name="Kale V."/>
            <person name="Holt S."/>
            <person name="Cochrane G."/>
            <person name="Meng A."/>
            <person name="Brown T."/>
            <person name="Cohen L."/>
        </authorList>
    </citation>
    <scope>NUCLEOTIDE SEQUENCE</scope>
    <source>
        <strain evidence="2">OF101</strain>
    </source>
</reference>
<dbReference type="EMBL" id="HBGE01090059">
    <property type="protein sequence ID" value="CAD9176886.1"/>
    <property type="molecule type" value="Transcribed_RNA"/>
</dbReference>
<feature type="region of interest" description="Disordered" evidence="1">
    <location>
        <begin position="73"/>
        <end position="104"/>
    </location>
</feature>
<name>A0A7S1WMI7_ALECA</name>
<protein>
    <submittedName>
        <fullName evidence="2">Uncharacterized protein</fullName>
    </submittedName>
</protein>